<dbReference type="SMART" id="SM00516">
    <property type="entry name" value="SEC14"/>
    <property type="match status" value="1"/>
</dbReference>
<evidence type="ECO:0000256" key="1">
    <source>
        <dbReference type="SAM" id="MobiDB-lite"/>
    </source>
</evidence>
<dbReference type="InterPro" id="IPR036273">
    <property type="entry name" value="CRAL/TRIO_N_dom_sf"/>
</dbReference>
<keyword evidence="4" id="KW-1185">Reference proteome</keyword>
<dbReference type="STRING" id="181874.A0A409YIM7"/>
<dbReference type="Proteomes" id="UP000284842">
    <property type="component" value="Unassembled WGS sequence"/>
</dbReference>
<sequence length="780" mass="85656">MTLPDLTEHQQSTLEAFRKELYAEGILHDGDSIGTDDATLLRFLRARKFDLTASKKMFKDCQEWRRTVEGVGIDELYRMIDPFDFPEREAVWECWPMYFHKTDKLPREIMPAASRAAGKPIGTGFVIVDLKGFGLSTFWQMKSLARMSFQISQDYYPETMGQLAIINAPSTFTMIWNAVKPWLAKETVSKVDILGSDYQKALLELVDAENLPSFLGGTCKCEEWGGCQKSFAGPWKEGRSITSSQQPTPTNTPNDAPSTLATPSSAPAASESTTPSAITSQATSSSSASAPAQTTMSNTSGKYVVAHHMVGNTYPYTLNDWAEDVTLATAAGIDGFALNTGRDVWEPERIADAYEAAKQSGTGFKLFLSLDMTSLPCGSAQDAQNLRDLVKRYIDHPNQLQYDNKALVSTFAGDTCTFGQGSTVDAWKSQFTQHDDLNGKIYFVPSFFIDPAKFGEFSGVMHGDFNWNSGWPIQVTTNFAQQAAAQASADEKSSTVLRVVTGATSAAAHLEKGLQDALADTLSEQAMAVSKFIGSTDTDNQHISGLSALADNAERSGKQLYMGAVSPWFFTHYGPDSYNKNFVYLSDQHLYSKRWESIIDSRDSFDIIQVLSWNDYGESHYIGPIKGDQPKSQAWTDGMDHTGWLELTGYYATAFKTGQFPTVEKDKLFMWSRPHPAKASSPDPVPQPTNYELFEDTVWAVVMATAPSTVTLTTSSTTSKSFEVPAGVSKLAIPISAGGMMKGTIERDGQVVLELNPSQFQFQGSPSTYNYNAFVAHASA</sequence>
<dbReference type="InterPro" id="IPR051026">
    <property type="entry name" value="PI/PC_transfer"/>
</dbReference>
<dbReference type="Pfam" id="PF03659">
    <property type="entry name" value="Glyco_hydro_71"/>
    <property type="match status" value="1"/>
</dbReference>
<dbReference type="AlphaFoldDB" id="A0A409YIM7"/>
<dbReference type="PANTHER" id="PTHR45657:SF1">
    <property type="entry name" value="CRAL-TRIO DOMAIN-CONTAINING PROTEIN YKL091C-RELATED"/>
    <property type="match status" value="1"/>
</dbReference>
<reference evidence="3 4" key="1">
    <citation type="journal article" date="2018" name="Evol. Lett.">
        <title>Horizontal gene cluster transfer increased hallucinogenic mushroom diversity.</title>
        <authorList>
            <person name="Reynolds H.T."/>
            <person name="Vijayakumar V."/>
            <person name="Gluck-Thaler E."/>
            <person name="Korotkin H.B."/>
            <person name="Matheny P.B."/>
            <person name="Slot J.C."/>
        </authorList>
    </citation>
    <scope>NUCLEOTIDE SEQUENCE [LARGE SCALE GENOMIC DNA]</scope>
    <source>
        <strain evidence="3 4">2629</strain>
    </source>
</reference>
<dbReference type="SUPFAM" id="SSF52087">
    <property type="entry name" value="CRAL/TRIO domain"/>
    <property type="match status" value="1"/>
</dbReference>
<name>A0A409YIM7_9AGAR</name>
<gene>
    <name evidence="3" type="ORF">CVT24_002322</name>
</gene>
<feature type="region of interest" description="Disordered" evidence="1">
    <location>
        <begin position="235"/>
        <end position="295"/>
    </location>
</feature>
<evidence type="ECO:0000313" key="4">
    <source>
        <dbReference type="Proteomes" id="UP000284842"/>
    </source>
</evidence>
<dbReference type="InterPro" id="IPR005197">
    <property type="entry name" value="Glyco_hydro_71"/>
</dbReference>
<feature type="compositionally biased region" description="Low complexity" evidence="1">
    <location>
        <begin position="240"/>
        <end position="295"/>
    </location>
</feature>
<dbReference type="PROSITE" id="PS50191">
    <property type="entry name" value="CRAL_TRIO"/>
    <property type="match status" value="1"/>
</dbReference>
<dbReference type="Pfam" id="PF03765">
    <property type="entry name" value="CRAL_TRIO_N"/>
    <property type="match status" value="1"/>
</dbReference>
<dbReference type="OrthoDB" id="3257981at2759"/>
<dbReference type="InterPro" id="IPR011074">
    <property type="entry name" value="CRAL/TRIO_N_dom"/>
</dbReference>
<comment type="caution">
    <text evidence="3">The sequence shown here is derived from an EMBL/GenBank/DDBJ whole genome shotgun (WGS) entry which is preliminary data.</text>
</comment>
<dbReference type="EMBL" id="NHTK01001139">
    <property type="protein sequence ID" value="PPR02844.1"/>
    <property type="molecule type" value="Genomic_DNA"/>
</dbReference>
<dbReference type="Gene3D" id="3.40.525.10">
    <property type="entry name" value="CRAL-TRIO lipid binding domain"/>
    <property type="match status" value="1"/>
</dbReference>
<dbReference type="InterPro" id="IPR036865">
    <property type="entry name" value="CRAL-TRIO_dom_sf"/>
</dbReference>
<dbReference type="CDD" id="cd11577">
    <property type="entry name" value="GH71"/>
    <property type="match status" value="1"/>
</dbReference>
<accession>A0A409YIM7</accession>
<feature type="domain" description="CRAL-TRIO" evidence="2">
    <location>
        <begin position="97"/>
        <end position="223"/>
    </location>
</feature>
<dbReference type="PANTHER" id="PTHR45657">
    <property type="entry name" value="CRAL-TRIO DOMAIN-CONTAINING PROTEIN YKL091C-RELATED"/>
    <property type="match status" value="1"/>
</dbReference>
<dbReference type="InParanoid" id="A0A409YIM7"/>
<dbReference type="Gene3D" id="1.10.8.20">
    <property type="entry name" value="N-terminal domain of phosphatidylinositol transfer protein sec14p"/>
    <property type="match status" value="1"/>
</dbReference>
<proteinExistence type="predicted"/>
<evidence type="ECO:0000259" key="2">
    <source>
        <dbReference type="PROSITE" id="PS50191"/>
    </source>
</evidence>
<dbReference type="SUPFAM" id="SSF46938">
    <property type="entry name" value="CRAL/TRIO N-terminal domain"/>
    <property type="match status" value="1"/>
</dbReference>
<dbReference type="CDD" id="cd00170">
    <property type="entry name" value="SEC14"/>
    <property type="match status" value="1"/>
</dbReference>
<dbReference type="InterPro" id="IPR001251">
    <property type="entry name" value="CRAL-TRIO_dom"/>
</dbReference>
<protein>
    <recommendedName>
        <fullName evidence="2">CRAL-TRIO domain-containing protein</fullName>
    </recommendedName>
</protein>
<evidence type="ECO:0000313" key="3">
    <source>
        <dbReference type="EMBL" id="PPR02844.1"/>
    </source>
</evidence>
<dbReference type="Pfam" id="PF00650">
    <property type="entry name" value="CRAL_TRIO"/>
    <property type="match status" value="1"/>
</dbReference>
<dbReference type="GO" id="GO:0051118">
    <property type="term" value="F:glucan endo-1,3-alpha-glucosidase activity"/>
    <property type="evidence" value="ECO:0007669"/>
    <property type="project" value="InterPro"/>
</dbReference>
<organism evidence="3 4">
    <name type="scientific">Panaeolus cyanescens</name>
    <dbReference type="NCBI Taxonomy" id="181874"/>
    <lineage>
        <taxon>Eukaryota</taxon>
        <taxon>Fungi</taxon>
        <taxon>Dikarya</taxon>
        <taxon>Basidiomycota</taxon>
        <taxon>Agaricomycotina</taxon>
        <taxon>Agaricomycetes</taxon>
        <taxon>Agaricomycetidae</taxon>
        <taxon>Agaricales</taxon>
        <taxon>Agaricineae</taxon>
        <taxon>Galeropsidaceae</taxon>
        <taxon>Panaeolus</taxon>
    </lineage>
</organism>
<dbReference type="SMART" id="SM01100">
    <property type="entry name" value="CRAL_TRIO_N"/>
    <property type="match status" value="1"/>
</dbReference>
<dbReference type="Gene3D" id="3.20.20.80">
    <property type="entry name" value="Glycosidases"/>
    <property type="match status" value="1"/>
</dbReference>